<feature type="transmembrane region" description="Helical" evidence="1">
    <location>
        <begin position="147"/>
        <end position="169"/>
    </location>
</feature>
<dbReference type="EMBL" id="BAABHC010000002">
    <property type="protein sequence ID" value="GAA4424647.1"/>
    <property type="molecule type" value="Genomic_DNA"/>
</dbReference>
<keyword evidence="3" id="KW-1185">Reference proteome</keyword>
<evidence type="ECO:0000313" key="3">
    <source>
        <dbReference type="Proteomes" id="UP001500552"/>
    </source>
</evidence>
<name>A0ABP8L992_9BACT</name>
<reference evidence="3" key="1">
    <citation type="journal article" date="2019" name="Int. J. Syst. Evol. Microbiol.">
        <title>The Global Catalogue of Microorganisms (GCM) 10K type strain sequencing project: providing services to taxonomists for standard genome sequencing and annotation.</title>
        <authorList>
            <consortium name="The Broad Institute Genomics Platform"/>
            <consortium name="The Broad Institute Genome Sequencing Center for Infectious Disease"/>
            <person name="Wu L."/>
            <person name="Ma J."/>
        </authorList>
    </citation>
    <scope>NUCLEOTIDE SEQUENCE [LARGE SCALE GENOMIC DNA]</scope>
    <source>
        <strain evidence="3">JCM 17926</strain>
    </source>
</reference>
<sequence>MKYENTYICPICLDQFSDEALEEKSRNRLTLEDAPPKSLGGIQVALTCKKCNNSCGHKVDFHLTDRMLELDAKAFLPNSSQFVTITKNGKTVTGQVKVSPEGKIQVYHSKKKNNPSVLEDYIKSLKPNSPESIVELIHKKSRVEKRLFGMALLKTGYILAFAKFGYTFILDKVYDKVREQLLNPDKEIYPEEFWTEQSTFLKQHEGVHFSTTKGLESIYPIFPLVTPSMIRRFGTALPLSTKPIEKIVENIKEFSAGDSMKFDPMSGVDYLFDLEAINKAIAWIEKLKD</sequence>
<accession>A0ABP8L992</accession>
<keyword evidence="1" id="KW-0812">Transmembrane</keyword>
<comment type="caution">
    <text evidence="2">The sequence shown here is derived from an EMBL/GenBank/DDBJ whole genome shotgun (WGS) entry which is preliminary data.</text>
</comment>
<dbReference type="RefSeq" id="WP_345156545.1">
    <property type="nucleotide sequence ID" value="NZ_BAABHC010000002.1"/>
</dbReference>
<gene>
    <name evidence="2" type="ORF">GCM10023188_04730</name>
</gene>
<keyword evidence="1" id="KW-0472">Membrane</keyword>
<evidence type="ECO:0000256" key="1">
    <source>
        <dbReference type="SAM" id="Phobius"/>
    </source>
</evidence>
<dbReference type="Proteomes" id="UP001500552">
    <property type="component" value="Unassembled WGS sequence"/>
</dbReference>
<keyword evidence="1" id="KW-1133">Transmembrane helix</keyword>
<proteinExistence type="predicted"/>
<evidence type="ECO:0008006" key="4">
    <source>
        <dbReference type="Google" id="ProtNLM"/>
    </source>
</evidence>
<organism evidence="2 3">
    <name type="scientific">Pontibacter saemangeumensis</name>
    <dbReference type="NCBI Taxonomy" id="1084525"/>
    <lineage>
        <taxon>Bacteria</taxon>
        <taxon>Pseudomonadati</taxon>
        <taxon>Bacteroidota</taxon>
        <taxon>Cytophagia</taxon>
        <taxon>Cytophagales</taxon>
        <taxon>Hymenobacteraceae</taxon>
        <taxon>Pontibacter</taxon>
    </lineage>
</organism>
<evidence type="ECO:0000313" key="2">
    <source>
        <dbReference type="EMBL" id="GAA4424647.1"/>
    </source>
</evidence>
<protein>
    <recommendedName>
        <fullName evidence="4">HNH endonuclease</fullName>
    </recommendedName>
</protein>